<feature type="region of interest" description="Disordered" evidence="1">
    <location>
        <begin position="554"/>
        <end position="581"/>
    </location>
</feature>
<evidence type="ECO:0000256" key="2">
    <source>
        <dbReference type="SAM" id="SignalP"/>
    </source>
</evidence>
<accession>A0ABR1GD71</accession>
<comment type="caution">
    <text evidence="3">The sequence shown here is derived from an EMBL/GenBank/DDBJ whole genome shotgun (WGS) entry which is preliminary data.</text>
</comment>
<reference evidence="3 4" key="1">
    <citation type="submission" date="2024-03" db="EMBL/GenBank/DDBJ databases">
        <title>Aureococcus anophagefferens CCMP1851 and Kratosvirus quantuckense: Draft genome of a second virus-susceptible host strain in the model system.</title>
        <authorList>
            <person name="Chase E."/>
            <person name="Truchon A.R."/>
            <person name="Schepens W."/>
            <person name="Wilhelm S.W."/>
        </authorList>
    </citation>
    <scope>NUCLEOTIDE SEQUENCE [LARGE SCALE GENOMIC DNA]</scope>
    <source>
        <strain evidence="3 4">CCMP1851</strain>
    </source>
</reference>
<sequence length="581" mass="63257">MARRRLVAATCVLLLRSSASLRVALCVTGQLRTFDREAVRESQANRLVGDLRRQASSLDSFLVVSEALSTTTTGWLQTLYAPVSIDVVDVRNHNFQYSMHATCGERMRERERATGEAYAWAIKSRFDLFFYGPSPALASLSAAAVHSRMRRWPYGNETFDVDALSGEIQSWEHGAKESPGCSPDGGEIRVDDQVAFVPAAFIGAYFDDVTSLCYQHLDARSSPSRQVPDHRRCPCCKLTQSLLARDAFLAPLVLHFTIVRAERKYNAHEGRGRLEGAWTDVPLDADGAREDPAAGRRRGCSPKHRVRSRRGLPRQRRFDPATDGASMRRFRVDPEPDLAGDVSLEGRMIAFNFPTFRGDEIASIAWSEPQRAVGASRRGPDGHHVGTGVVHREVLSGGEGSVLGRYPVGGWAEVPRPLSSKASGPVVACALGVASAPRASLVRGDAVGAAALVWDRVHVGAAADGGGAVALATLAEPPYAGPRAREPHAGEVARRRDLRDGLGRRALPVGYELLLDNVHYAECEDELDFCGGVERPTYETDLRTVDGFFAVSMDDGERATRSSTSSGRAAQSRRRGPTRAR</sequence>
<organism evidence="3 4">
    <name type="scientific">Aureococcus anophagefferens</name>
    <name type="common">Harmful bloom alga</name>
    <dbReference type="NCBI Taxonomy" id="44056"/>
    <lineage>
        <taxon>Eukaryota</taxon>
        <taxon>Sar</taxon>
        <taxon>Stramenopiles</taxon>
        <taxon>Ochrophyta</taxon>
        <taxon>Pelagophyceae</taxon>
        <taxon>Pelagomonadales</taxon>
        <taxon>Pelagomonadaceae</taxon>
        <taxon>Aureococcus</taxon>
    </lineage>
</organism>
<dbReference type="Proteomes" id="UP001363151">
    <property type="component" value="Unassembled WGS sequence"/>
</dbReference>
<feature type="signal peptide" evidence="2">
    <location>
        <begin position="1"/>
        <end position="20"/>
    </location>
</feature>
<keyword evidence="4" id="KW-1185">Reference proteome</keyword>
<feature type="region of interest" description="Disordered" evidence="1">
    <location>
        <begin position="285"/>
        <end position="323"/>
    </location>
</feature>
<name>A0ABR1GD71_AURAN</name>
<proteinExistence type="predicted"/>
<keyword evidence="2" id="KW-0732">Signal</keyword>
<evidence type="ECO:0000256" key="1">
    <source>
        <dbReference type="SAM" id="MobiDB-lite"/>
    </source>
</evidence>
<feature type="chain" id="PRO_5046694486" evidence="2">
    <location>
        <begin position="21"/>
        <end position="581"/>
    </location>
</feature>
<gene>
    <name evidence="3" type="ORF">SO694_00002823</name>
</gene>
<protein>
    <submittedName>
        <fullName evidence="3">Uncharacterized protein</fullName>
    </submittedName>
</protein>
<evidence type="ECO:0000313" key="4">
    <source>
        <dbReference type="Proteomes" id="UP001363151"/>
    </source>
</evidence>
<feature type="compositionally biased region" description="Low complexity" evidence="1">
    <location>
        <begin position="561"/>
        <end position="570"/>
    </location>
</feature>
<feature type="compositionally biased region" description="Basic residues" evidence="1">
    <location>
        <begin position="295"/>
        <end position="315"/>
    </location>
</feature>
<dbReference type="EMBL" id="JBBJCI010000034">
    <property type="protein sequence ID" value="KAK7253855.1"/>
    <property type="molecule type" value="Genomic_DNA"/>
</dbReference>
<feature type="compositionally biased region" description="Basic residues" evidence="1">
    <location>
        <begin position="571"/>
        <end position="581"/>
    </location>
</feature>
<evidence type="ECO:0000313" key="3">
    <source>
        <dbReference type="EMBL" id="KAK7253855.1"/>
    </source>
</evidence>